<reference evidence="3" key="1">
    <citation type="journal article" date="2019" name="Int. J. Syst. Evol. Microbiol.">
        <title>The Global Catalogue of Microorganisms (GCM) 10K type strain sequencing project: providing services to taxonomists for standard genome sequencing and annotation.</title>
        <authorList>
            <consortium name="The Broad Institute Genomics Platform"/>
            <consortium name="The Broad Institute Genome Sequencing Center for Infectious Disease"/>
            <person name="Wu L."/>
            <person name="Ma J."/>
        </authorList>
    </citation>
    <scope>NUCLEOTIDE SEQUENCE [LARGE SCALE GENOMIC DNA]</scope>
    <source>
        <strain evidence="3">CCUG 49018</strain>
    </source>
</reference>
<accession>A0ABW3VAV6</accession>
<dbReference type="InterPro" id="IPR024495">
    <property type="entry name" value="DUF2771"/>
</dbReference>
<keyword evidence="1" id="KW-0732">Signal</keyword>
<feature type="chain" id="PRO_5047344298" evidence="1">
    <location>
        <begin position="19"/>
        <end position="159"/>
    </location>
</feature>
<organism evidence="2 3">
    <name type="scientific">Pseudonocardia benzenivorans</name>
    <dbReference type="NCBI Taxonomy" id="228005"/>
    <lineage>
        <taxon>Bacteria</taxon>
        <taxon>Bacillati</taxon>
        <taxon>Actinomycetota</taxon>
        <taxon>Actinomycetes</taxon>
        <taxon>Pseudonocardiales</taxon>
        <taxon>Pseudonocardiaceae</taxon>
        <taxon>Pseudonocardia</taxon>
    </lineage>
</organism>
<dbReference type="Pfam" id="PF10969">
    <property type="entry name" value="DUF2771"/>
    <property type="match status" value="1"/>
</dbReference>
<dbReference type="RefSeq" id="WP_013677677.1">
    <property type="nucleotide sequence ID" value="NZ_BAABKS010000012.1"/>
</dbReference>
<dbReference type="Proteomes" id="UP001597182">
    <property type="component" value="Unassembled WGS sequence"/>
</dbReference>
<keyword evidence="3" id="KW-1185">Reference proteome</keyword>
<dbReference type="PROSITE" id="PS51257">
    <property type="entry name" value="PROKAR_LIPOPROTEIN"/>
    <property type="match status" value="1"/>
</dbReference>
<proteinExistence type="predicted"/>
<name>A0ABW3VAV6_9PSEU</name>
<protein>
    <submittedName>
        <fullName evidence="2">DUF2771 family protein</fullName>
    </submittedName>
</protein>
<evidence type="ECO:0000256" key="1">
    <source>
        <dbReference type="SAM" id="SignalP"/>
    </source>
</evidence>
<sequence length="159" mass="16562">MLRRALPLLLVACASLLAACGGSDDAPPQVTFTVAGQTRTTGPTQWCDIKVTDCSGDPAAEIHLGVAPGVTVDVAVPEPVSTAPWQVVFSYRSAGGQQVDGRSPVFAANARKDYSLVLPAPTDQLITAQVQQYGIPTADPDTGQGEFPIRGSWVLVTDA</sequence>
<feature type="signal peptide" evidence="1">
    <location>
        <begin position="1"/>
        <end position="18"/>
    </location>
</feature>
<evidence type="ECO:0000313" key="2">
    <source>
        <dbReference type="EMBL" id="MFD1232452.1"/>
    </source>
</evidence>
<gene>
    <name evidence="2" type="ORF">ACFQ34_04080</name>
</gene>
<evidence type="ECO:0000313" key="3">
    <source>
        <dbReference type="Proteomes" id="UP001597182"/>
    </source>
</evidence>
<comment type="caution">
    <text evidence="2">The sequence shown here is derived from an EMBL/GenBank/DDBJ whole genome shotgun (WGS) entry which is preliminary data.</text>
</comment>
<dbReference type="EMBL" id="JBHTMB010000024">
    <property type="protein sequence ID" value="MFD1232452.1"/>
    <property type="molecule type" value="Genomic_DNA"/>
</dbReference>